<dbReference type="EMBL" id="CM017690">
    <property type="protein sequence ID" value="TYH26373.1"/>
    <property type="molecule type" value="Genomic_DNA"/>
</dbReference>
<accession>A0A5D2H840</accession>
<reference evidence="1 2" key="1">
    <citation type="submission" date="2019-06" db="EMBL/GenBank/DDBJ databases">
        <title>WGS assembly of Gossypium darwinii.</title>
        <authorList>
            <person name="Chen Z.J."/>
            <person name="Sreedasyam A."/>
            <person name="Ando A."/>
            <person name="Song Q."/>
            <person name="De L."/>
            <person name="Hulse-Kemp A."/>
            <person name="Ding M."/>
            <person name="Ye W."/>
            <person name="Kirkbride R."/>
            <person name="Jenkins J."/>
            <person name="Plott C."/>
            <person name="Lovell J."/>
            <person name="Lin Y.-M."/>
            <person name="Vaughn R."/>
            <person name="Liu B."/>
            <person name="Li W."/>
            <person name="Simpson S."/>
            <person name="Scheffler B."/>
            <person name="Saski C."/>
            <person name="Grover C."/>
            <person name="Hu G."/>
            <person name="Conover J."/>
            <person name="Carlson J."/>
            <person name="Shu S."/>
            <person name="Boston L."/>
            <person name="Williams M."/>
            <person name="Peterson D."/>
            <person name="Mcgee K."/>
            <person name="Jones D."/>
            <person name="Wendel J."/>
            <person name="Stelly D."/>
            <person name="Grimwood J."/>
            <person name="Schmutz J."/>
        </authorList>
    </citation>
    <scope>NUCLEOTIDE SEQUENCE [LARGE SCALE GENOMIC DNA]</scope>
    <source>
        <strain evidence="1">1808015.09</strain>
    </source>
</reference>
<sequence length="90" mass="10207">MRRFATSRQRDEGLVTLSLLGHVVANVAELRSIDKDRSDRNPVGTNYPGIPEHDLRLPAMLDRPFHHSFDLLFITNIRVDLAITTTTRAP</sequence>
<dbReference type="Proteomes" id="UP000323506">
    <property type="component" value="Chromosome A03"/>
</dbReference>
<evidence type="ECO:0000313" key="2">
    <source>
        <dbReference type="Proteomes" id="UP000323506"/>
    </source>
</evidence>
<gene>
    <name evidence="1" type="ORF">ES288_A03G246800v1</name>
</gene>
<name>A0A5D2H840_GOSDA</name>
<organism evidence="1 2">
    <name type="scientific">Gossypium darwinii</name>
    <name type="common">Darwin's cotton</name>
    <name type="synonym">Gossypium barbadense var. darwinii</name>
    <dbReference type="NCBI Taxonomy" id="34276"/>
    <lineage>
        <taxon>Eukaryota</taxon>
        <taxon>Viridiplantae</taxon>
        <taxon>Streptophyta</taxon>
        <taxon>Embryophyta</taxon>
        <taxon>Tracheophyta</taxon>
        <taxon>Spermatophyta</taxon>
        <taxon>Magnoliopsida</taxon>
        <taxon>eudicotyledons</taxon>
        <taxon>Gunneridae</taxon>
        <taxon>Pentapetalae</taxon>
        <taxon>rosids</taxon>
        <taxon>malvids</taxon>
        <taxon>Malvales</taxon>
        <taxon>Malvaceae</taxon>
        <taxon>Malvoideae</taxon>
        <taxon>Gossypium</taxon>
    </lineage>
</organism>
<evidence type="ECO:0000313" key="1">
    <source>
        <dbReference type="EMBL" id="TYH26373.1"/>
    </source>
</evidence>
<keyword evidence="2" id="KW-1185">Reference proteome</keyword>
<proteinExistence type="predicted"/>
<dbReference type="AlphaFoldDB" id="A0A5D2H840"/>
<protein>
    <submittedName>
        <fullName evidence="1">Uncharacterized protein</fullName>
    </submittedName>
</protein>